<accession>A0A3B0UNV0</accession>
<feature type="transmembrane region" description="Helical" evidence="1">
    <location>
        <begin position="202"/>
        <end position="230"/>
    </location>
</feature>
<feature type="transmembrane region" description="Helical" evidence="1">
    <location>
        <begin position="42"/>
        <end position="58"/>
    </location>
</feature>
<keyword evidence="1" id="KW-0812">Transmembrane</keyword>
<keyword evidence="1" id="KW-0472">Membrane</keyword>
<gene>
    <name evidence="2" type="ORF">MNBD_BACTEROID07-590</name>
</gene>
<feature type="transmembrane region" description="Helical" evidence="1">
    <location>
        <begin position="132"/>
        <end position="151"/>
    </location>
</feature>
<protein>
    <submittedName>
        <fullName evidence="2">Uncharacterized protein</fullName>
    </submittedName>
</protein>
<dbReference type="AlphaFoldDB" id="A0A3B0UNV0"/>
<evidence type="ECO:0000256" key="1">
    <source>
        <dbReference type="SAM" id="Phobius"/>
    </source>
</evidence>
<sequence length="247" mass="28070">YALRDYGKETLLMIFYKTSPLLVFPLSWYLYRILIEKQRKALFINILLLVLTALTLYFSGTRANLLSLILILIFYVGFYLHRKSKIWFVWALGLGMLAALFMLPSFAGLLLNKQEASNAIKFGYLSSYANYFDHHLLSLLFGQGIGGIFYASGLHRFIDVSELTYLELIRVWGIPIAIFFVAVLLIPLFAEIRAKNITHLFIAYLAYLFISGTNPLLLSSTGMLVLVYVFTHTFLNPVQVSASSVHA</sequence>
<feature type="transmembrane region" description="Helical" evidence="1">
    <location>
        <begin position="12"/>
        <end position="30"/>
    </location>
</feature>
<dbReference type="EMBL" id="UOET01000440">
    <property type="protein sequence ID" value="VAW29883.1"/>
    <property type="molecule type" value="Genomic_DNA"/>
</dbReference>
<feature type="transmembrane region" description="Helical" evidence="1">
    <location>
        <begin position="87"/>
        <end position="111"/>
    </location>
</feature>
<feature type="transmembrane region" description="Helical" evidence="1">
    <location>
        <begin position="171"/>
        <end position="190"/>
    </location>
</feature>
<keyword evidence="1" id="KW-1133">Transmembrane helix</keyword>
<feature type="transmembrane region" description="Helical" evidence="1">
    <location>
        <begin position="65"/>
        <end position="81"/>
    </location>
</feature>
<proteinExistence type="predicted"/>
<organism evidence="2">
    <name type="scientific">hydrothermal vent metagenome</name>
    <dbReference type="NCBI Taxonomy" id="652676"/>
    <lineage>
        <taxon>unclassified sequences</taxon>
        <taxon>metagenomes</taxon>
        <taxon>ecological metagenomes</taxon>
    </lineage>
</organism>
<feature type="non-terminal residue" evidence="2">
    <location>
        <position position="1"/>
    </location>
</feature>
<reference evidence="2" key="1">
    <citation type="submission" date="2018-06" db="EMBL/GenBank/DDBJ databases">
        <authorList>
            <person name="Zhirakovskaya E."/>
        </authorList>
    </citation>
    <scope>NUCLEOTIDE SEQUENCE</scope>
</reference>
<name>A0A3B0UNV0_9ZZZZ</name>
<evidence type="ECO:0000313" key="2">
    <source>
        <dbReference type="EMBL" id="VAW29883.1"/>
    </source>
</evidence>